<dbReference type="SUPFAM" id="SSF56672">
    <property type="entry name" value="DNA/RNA polymerases"/>
    <property type="match status" value="2"/>
</dbReference>
<dbReference type="InterPro" id="IPR009000">
    <property type="entry name" value="Transl_B-barrel_sf"/>
</dbReference>
<dbReference type="Gene3D" id="2.40.50.250">
    <property type="entry name" value="bipa protein"/>
    <property type="match status" value="1"/>
</dbReference>
<dbReference type="Gene3D" id="3.40.50.300">
    <property type="entry name" value="P-loop containing nucleotide triphosphate hydrolases"/>
    <property type="match status" value="1"/>
</dbReference>
<gene>
    <name evidence="4" type="ORF">FSB_LOCUS52512</name>
</gene>
<accession>A0A2N9IKH8</accession>
<feature type="domain" description="Tr-type G" evidence="3">
    <location>
        <begin position="1"/>
        <end position="115"/>
    </location>
</feature>
<dbReference type="Gene3D" id="3.30.70.240">
    <property type="match status" value="1"/>
</dbReference>
<dbReference type="InterPro" id="IPR035651">
    <property type="entry name" value="BipA_V"/>
</dbReference>
<dbReference type="Gene3D" id="2.40.30.10">
    <property type="entry name" value="Translation factors"/>
    <property type="match status" value="1"/>
</dbReference>
<dbReference type="InterPro" id="IPR036691">
    <property type="entry name" value="Endo/exonu/phosph_ase_sf"/>
</dbReference>
<dbReference type="CDD" id="cd03710">
    <property type="entry name" value="BipA_TypA_C"/>
    <property type="match status" value="1"/>
</dbReference>
<feature type="region of interest" description="Disordered" evidence="1">
    <location>
        <begin position="1729"/>
        <end position="1753"/>
    </location>
</feature>
<dbReference type="CDD" id="cd03691">
    <property type="entry name" value="BipA_TypA_II"/>
    <property type="match status" value="1"/>
</dbReference>
<dbReference type="PANTHER" id="PTHR33116:SF78">
    <property type="entry name" value="OS12G0587133 PROTEIN"/>
    <property type="match status" value="1"/>
</dbReference>
<name>A0A2N9IKH8_FAGSY</name>
<dbReference type="PROSITE" id="PS51722">
    <property type="entry name" value="G_TR_2"/>
    <property type="match status" value="1"/>
</dbReference>
<dbReference type="Gene3D" id="3.30.70.870">
    <property type="entry name" value="Elongation Factor G (Translational Gtpase), domain 3"/>
    <property type="match status" value="1"/>
</dbReference>
<feature type="compositionally biased region" description="Basic and acidic residues" evidence="1">
    <location>
        <begin position="298"/>
        <end position="310"/>
    </location>
</feature>
<dbReference type="InterPro" id="IPR048876">
    <property type="entry name" value="BipA_C"/>
</dbReference>
<dbReference type="InterPro" id="IPR000477">
    <property type="entry name" value="RT_dom"/>
</dbReference>
<dbReference type="EMBL" id="OIVN01005957">
    <property type="protein sequence ID" value="SPD24630.1"/>
    <property type="molecule type" value="Genomic_DNA"/>
</dbReference>
<dbReference type="InterPro" id="IPR026960">
    <property type="entry name" value="RVT-Znf"/>
</dbReference>
<dbReference type="InterPro" id="IPR027417">
    <property type="entry name" value="P-loop_NTPase"/>
</dbReference>
<dbReference type="InterPro" id="IPR000640">
    <property type="entry name" value="EFG_V-like"/>
</dbReference>
<evidence type="ECO:0000259" key="2">
    <source>
        <dbReference type="PROSITE" id="PS50878"/>
    </source>
</evidence>
<feature type="region of interest" description="Disordered" evidence="1">
    <location>
        <begin position="287"/>
        <end position="324"/>
    </location>
</feature>
<evidence type="ECO:0000256" key="1">
    <source>
        <dbReference type="SAM" id="MobiDB-lite"/>
    </source>
</evidence>
<sequence length="2915" mass="327484">MVEGAILVVDAGEGPLAQTKFVLAKALKYGLRPILLLNKVDRPAVSEERCNEVESLVFDLFANLGATEEQLDFPVLYASAKEGWATATFTKEPPADARNMSQLLDAVIRHVPPPTASIDAPFQMLVSMMERDFYLGRILTGRVSSGIIRVGDRVHGLRNKDSGVEKFEEAKVVKLMKKKGTIIVPIDSAGAGDIISMAGLASPSIGHTVANVEGINIFERGRNHQSNVVFGREGARWFQVVLHEVAHLPPEHKFQKTFCEGAKVFLFQKQRNDWGRYGFGWKKGCTARTQRGPSHRASNSDEGSHTDHMGHNLGAGPSGTKAEAESPLVNLELSSHNEASSDDESASEPSVLLLMVPIQGDAPSVGLEEGDSLVDWAWGTSKEWFLELKDGQRLRIPEGIRSVMPMVDDRLTRRVQQWVDEQRHGGSESTEEEIKWFGSEMELALVTKEDSIPKDGGEAMLVEPLAVVMPPEDETHVLAEVAFGKLMGASYDGYEDKVLEVLMTIDARRRRVGLGRWGIVVDAMNVKIISWNVRGMNELDKRLRIKNLLKGWKVDVCLQETKLGLISSRVVRSLWGCHYVNWVFLGSSGASGSILLMWDRRVVEKLEDAVGQYSVSCKFKTVMDQREWMFTGVYGPNLDSERQGLWDELAGLKCWWDIPWCVGGDFNVVRFPVERSHSTSFTQAMHDFTDFISAQGLIDTPLIGVCGSHHQGRRPFKFENMWFKVDGFVEKVHQWWNSYQFQGFSSFIFSSKLKALKSDLRHWNAEEFGNVTLRKNELLAELNVLDADIVSYIPSAKDRVRKEMVIAEVEHLILMEEISWRQKSRVLWLKEGDKNSRVSTQHAAIQEHIVQFYEQLYMEGEFQRPLLDGLEFFGLAGEELEGLDRPFSEEEVLNVVKNFNGDKSLGLDGYSMAFYQACWSIVGSEVMEVCHEFYDLVGSIYKIIAKVLANMLSLVLAKLISSPQNAFVKERQILDSVLIANECIDSRMKSGIRGVLCKLDLEKAYDHVNWEFLLYMLRRCEFSARWRQWISFYISTVRFSILVNGSPCGFFPSSRGLHQGDPLSPLLFVIVMEALSQMMDRVVEGGLLPALPTVELDPPTISMTFGVNDSPLAGRDGTHRVSGPYGVCLWKYISQCWDTFLQFLEFKVEDGSRICFWSDTWRGVEPLKVLFSELYRITWDKEAFVANHLRLTGGRIGDRLIAEAETNLAINVLPGLSESYEVQGRGELQLGILIENMRREGFELSVSPPKVMYKTEKGQKLEPIEEVTIEVNDEHVGLIMEALSHRRAEVIDMGPVPGNVGRTRLSLTCPSRGLVGYRSVFSSDTRGTGFMHRAFLTYEKHRGPLGNVRKGVSMGFGTITSHALMSLEARGTLFVTPGMETYDGMIVGEHSRDTDLDINPAKAKELNNIRAAGKDENVKLSPPRLSCRGATSPLIGLPLPETVLVGGLLRLNGGSLSTLRLAMGIKRFFQVESKAFELVKNAIKVSIIERGRKHTSTVSMGFAAAFWFRDSLLDVAKLSNEQNVFRSFREGNKVYVVQKQRNNRGSFVTVMVLGDSKGRGGVIIPEGRNSWGWHGVSVELQGLLNPTAAELHGDNHRRQPAGQPTVVDNIRNESLTFKAAVIQGRDIPKILPINSRVEKISEVINMQKEVVLNLQVKLTLGSSKDVVLTRLPTIQVSNRFSVFQVGESSGSCVNLSEDPVPPSAVHTKVIPQAESRSLMVVGGSGSLSDGTITADPQDESRYPTVASGSGPSSDGTIISHMLAPISKHTEVDCTRGSSSEWVLELRDGRRVSIPLSLLRQPAAMVSVTTELPFVGQFVTSEVCAGVGSTADDLSSLGVSECSDEEEEDEDSISLVWEDPEVVGVVSELMCWADDNDTLDVEPLAISEPEKGLCVVQAPEVVVSPSDWVLGKSKRIGKETKLDFIDRGIIQSLWGIHHVDWLYLGSEGASGGILMMWDRRVVEKMDSAMGQYSISCKFRNVLDQTDWAFSGVYGPNINRERDFMWEELAGVASWWGVLWVVGGDFNVVRFPSERLGMTHFTPAMHGFSDFISSCGLRDTQLEGGLFTWLNNRANVAMSRIDRFLYSDEWDGLFPKIQQKRLPRILSDHFPILLECGDFSRGRRPFRFENMWLKADGFNERVKEWWDSYIFYGTPSYIMACKLKALKVDLKKWNEEVFRNVGVKKNKLMFELEELDAVADLRQLTGEESQKKAQIVVDLERTSLLEEISWRQKSRALWLREGDKNTKFFHRLANSHRRYNSISSLSINGVLSSDSETISECKDALWLERLFGEEEVAGVVAGFNGDKAPGPDGFSMWFFQSCWDILHPDVMAVLHYFHGLSSFEKSLNATFVSLIPKKQPLWRLRILGLLVWWVGRQILDSVLIVSECLDSRLKHGEPGVLCKLDVEKAYDHVNWKFLIYMLQRCGFFGRWRNWMHSCISTARFSILINGCSNGFFPSSRGLRQGDPLSPLLFVIVMEALSRLLDWAVREGLFSGFSVGTMAANPLMVSHLLFADDTLIFCGADPEQISNLRYVFTWFEAVSGLKINFSKSEIVPVGDAPHIGDLVQILGCKQSGLPMHYLGLPLGATFKETTIWNPVLERVEKRLASWKRLYLSKGGKLTLIKSILSSIPTYFLSLFPIPARVANRLEKLQRDFLWCGMDEKPKFHLVNWSQICVPLRGLVVVGGGGEVKYGSLWGGWCSKSGKGPHGRVKFWHDCWCGEMALQSVFSELFVLSRDKDALVADLMSFPNGLLHWDFHFVRNVKDWELESLTSFMDLLYSCNLEGTRVDRLCWRGRETKGFTVKDFYSRISALGKLLTIDNLRKRHLIIVDWCCLCKTSGESVDHLLLHCSLAWELWSMVFGLFGMCWVMPCQMTLEEAIGYVASDELIEVTPKAIRLRKKYLDVSKRKTMSKKPKD</sequence>
<dbReference type="InterPro" id="IPR000795">
    <property type="entry name" value="T_Tr_GTP-bd_dom"/>
</dbReference>
<dbReference type="FunFam" id="2.40.30.10:FF:000076">
    <property type="entry name" value="Elongation factor family protein"/>
    <property type="match status" value="1"/>
</dbReference>
<dbReference type="FunFam" id="3.30.70.240:FF:000002">
    <property type="entry name" value="GTP-binding protein TypA"/>
    <property type="match status" value="1"/>
</dbReference>
<organism evidence="4">
    <name type="scientific">Fagus sylvatica</name>
    <name type="common">Beechnut</name>
    <dbReference type="NCBI Taxonomy" id="28930"/>
    <lineage>
        <taxon>Eukaryota</taxon>
        <taxon>Viridiplantae</taxon>
        <taxon>Streptophyta</taxon>
        <taxon>Embryophyta</taxon>
        <taxon>Tracheophyta</taxon>
        <taxon>Spermatophyta</taxon>
        <taxon>Magnoliopsida</taxon>
        <taxon>eudicotyledons</taxon>
        <taxon>Gunneridae</taxon>
        <taxon>Pentapetalae</taxon>
        <taxon>rosids</taxon>
        <taxon>fabids</taxon>
        <taxon>Fagales</taxon>
        <taxon>Fagaceae</taxon>
        <taxon>Fagus</taxon>
    </lineage>
</organism>
<dbReference type="GO" id="GO:0003924">
    <property type="term" value="F:GTPase activity"/>
    <property type="evidence" value="ECO:0007669"/>
    <property type="project" value="InterPro"/>
</dbReference>
<dbReference type="Gene3D" id="3.60.10.10">
    <property type="entry name" value="Endonuclease/exonuclease/phosphatase"/>
    <property type="match status" value="2"/>
</dbReference>
<dbReference type="PANTHER" id="PTHR33116">
    <property type="entry name" value="REVERSE TRANSCRIPTASE ZINC-BINDING DOMAIN-CONTAINING PROTEIN-RELATED-RELATED"/>
    <property type="match status" value="1"/>
</dbReference>
<evidence type="ECO:0008006" key="5">
    <source>
        <dbReference type="Google" id="ProtNLM"/>
    </source>
</evidence>
<dbReference type="Pfam" id="PF00009">
    <property type="entry name" value="GTP_EFTU"/>
    <property type="match status" value="1"/>
</dbReference>
<reference evidence="4" key="1">
    <citation type="submission" date="2018-02" db="EMBL/GenBank/DDBJ databases">
        <authorList>
            <person name="Cohen D.B."/>
            <person name="Kent A.D."/>
        </authorList>
    </citation>
    <scope>NUCLEOTIDE SEQUENCE</scope>
</reference>
<dbReference type="InterPro" id="IPR042116">
    <property type="entry name" value="TypA/BipA_C"/>
</dbReference>
<dbReference type="Pfam" id="PF21018">
    <property type="entry name" value="BipA_C"/>
    <property type="match status" value="2"/>
</dbReference>
<dbReference type="InterPro" id="IPR043502">
    <property type="entry name" value="DNA/RNA_pol_sf"/>
</dbReference>
<dbReference type="InterPro" id="IPR004161">
    <property type="entry name" value="EFTu-like_2"/>
</dbReference>
<protein>
    <recommendedName>
        <fullName evidence="5">Tr-type G domain-containing protein</fullName>
    </recommendedName>
</protein>
<dbReference type="SUPFAM" id="SSF54980">
    <property type="entry name" value="EF-G C-terminal domain-like"/>
    <property type="match status" value="2"/>
</dbReference>
<dbReference type="PROSITE" id="PS50878">
    <property type="entry name" value="RT_POL"/>
    <property type="match status" value="1"/>
</dbReference>
<dbReference type="SUPFAM" id="SSF56219">
    <property type="entry name" value="DNase I-like"/>
    <property type="match status" value="2"/>
</dbReference>
<dbReference type="SUPFAM" id="SSF50447">
    <property type="entry name" value="Translation proteins"/>
    <property type="match status" value="1"/>
</dbReference>
<dbReference type="InterPro" id="IPR035647">
    <property type="entry name" value="EFG_III/V"/>
</dbReference>
<evidence type="ECO:0000259" key="3">
    <source>
        <dbReference type="PROSITE" id="PS51722"/>
    </source>
</evidence>
<dbReference type="Pfam" id="PF00679">
    <property type="entry name" value="EFG_C"/>
    <property type="match status" value="1"/>
</dbReference>
<dbReference type="GO" id="GO:0005525">
    <property type="term" value="F:GTP binding"/>
    <property type="evidence" value="ECO:0007669"/>
    <property type="project" value="InterPro"/>
</dbReference>
<feature type="compositionally biased region" description="Polar residues" evidence="1">
    <location>
        <begin position="287"/>
        <end position="297"/>
    </location>
</feature>
<dbReference type="Pfam" id="PF00078">
    <property type="entry name" value="RVT_1"/>
    <property type="match status" value="2"/>
</dbReference>
<dbReference type="CDD" id="cd01650">
    <property type="entry name" value="RT_nLTR_like"/>
    <property type="match status" value="1"/>
</dbReference>
<dbReference type="Pfam" id="PF03144">
    <property type="entry name" value="GTP_EFTU_D2"/>
    <property type="match status" value="1"/>
</dbReference>
<dbReference type="SUPFAM" id="SSF52540">
    <property type="entry name" value="P-loop containing nucleoside triphosphate hydrolases"/>
    <property type="match status" value="1"/>
</dbReference>
<dbReference type="InterPro" id="IPR047042">
    <property type="entry name" value="BipA_II"/>
</dbReference>
<feature type="domain" description="Reverse transcriptase" evidence="2">
    <location>
        <begin position="2334"/>
        <end position="2583"/>
    </location>
</feature>
<dbReference type="Pfam" id="PF13966">
    <property type="entry name" value="zf-RVT"/>
    <property type="match status" value="1"/>
</dbReference>
<evidence type="ECO:0000313" key="4">
    <source>
        <dbReference type="EMBL" id="SPD24630.1"/>
    </source>
</evidence>
<proteinExistence type="predicted"/>